<comment type="caution">
    <text evidence="3">The sequence shown here is derived from an EMBL/GenBank/DDBJ whole genome shotgun (WGS) entry which is preliminary data.</text>
</comment>
<gene>
    <name evidence="3" type="ORF">H8L32_19075</name>
</gene>
<sequence length="544" mass="57899">MDESLSNPATLSFFVDESAGVLCAHYTPQEDTATPDLADLEDALNASEYATFHREQSALLAFIKLCRDAKEPVKLDIGARRDAEFSLRLSDDLLSAWLTLIPAQGGKPVGKAVNDALREQGIIHGILHAELDAALAAGVCDNLLIAQGEPVRNGTEGRLEPLFGEHKNAKAQRDELAVIKFRELGHILIVHAGDELMRRIPPVQGKFGMNIMGQVVLARPLPEMQFGPHLQGAATAATDPDLLLATNSGQPMIVPDGVIVNPVLQVPDVDLGTGNIRFEGTIHVEGDIKAGMSLNVTGDVIVNGLVEAAEIVAGGNVAVKGGIIGLAEKKPGTQSMSGMTSRIKCGGTVQALFAEHSHIEAGLAIQLEQSARQCDLIARKEIIVGKPGSGVGNILGGRAQAALLVAAASLGSSNGAKTQIQVGFDPYLEEEIKNKEHQAGRKEAELDQVLKLLAFFVKNPQKAAGGVGEKVDAKRLHLLDELKALDAEIDTVESELELIEQAGVKVIKKIHEGVEIQIGKQKWLVKEDAGPGNYQVRDGRIVIV</sequence>
<dbReference type="Pfam" id="PF03961">
    <property type="entry name" value="FapA"/>
    <property type="match status" value="1"/>
</dbReference>
<dbReference type="PANTHER" id="PTHR38032:SF1">
    <property type="entry name" value="RNA-BINDING PROTEIN KHPB N-TERMINAL DOMAIN-CONTAINING PROTEIN"/>
    <property type="match status" value="1"/>
</dbReference>
<feature type="domain" description="Flagellar Assembly Protein A N-terminal region" evidence="2">
    <location>
        <begin position="85"/>
        <end position="254"/>
    </location>
</feature>
<dbReference type="InterPro" id="IPR005646">
    <property type="entry name" value="FapA"/>
</dbReference>
<organism evidence="3 4">
    <name type="scientific">Undibacterium hunanense</name>
    <dbReference type="NCBI Taxonomy" id="2762292"/>
    <lineage>
        <taxon>Bacteria</taxon>
        <taxon>Pseudomonadati</taxon>
        <taxon>Pseudomonadota</taxon>
        <taxon>Betaproteobacteria</taxon>
        <taxon>Burkholderiales</taxon>
        <taxon>Oxalobacteraceae</taxon>
        <taxon>Undibacterium</taxon>
    </lineage>
</organism>
<keyword evidence="1" id="KW-0175">Coiled coil</keyword>
<dbReference type="EMBL" id="JACOGF010000010">
    <property type="protein sequence ID" value="MBC3919598.1"/>
    <property type="molecule type" value="Genomic_DNA"/>
</dbReference>
<dbReference type="InterPro" id="IPR046865">
    <property type="entry name" value="FapA_b_solenoid"/>
</dbReference>
<evidence type="ECO:0000259" key="2">
    <source>
        <dbReference type="Pfam" id="PF20250"/>
    </source>
</evidence>
<feature type="coiled-coil region" evidence="1">
    <location>
        <begin position="475"/>
        <end position="502"/>
    </location>
</feature>
<keyword evidence="4" id="KW-1185">Reference proteome</keyword>
<dbReference type="RefSeq" id="WP_186948856.1">
    <property type="nucleotide sequence ID" value="NZ_JACOGF010000010.1"/>
</dbReference>
<evidence type="ECO:0000313" key="4">
    <source>
        <dbReference type="Proteomes" id="UP000650424"/>
    </source>
</evidence>
<protein>
    <submittedName>
        <fullName evidence="3">DUF342 domain-containing protein</fullName>
    </submittedName>
</protein>
<evidence type="ECO:0000313" key="3">
    <source>
        <dbReference type="EMBL" id="MBC3919598.1"/>
    </source>
</evidence>
<dbReference type="InterPro" id="IPR046866">
    <property type="entry name" value="FapA_N"/>
</dbReference>
<dbReference type="Proteomes" id="UP000650424">
    <property type="component" value="Unassembled WGS sequence"/>
</dbReference>
<evidence type="ECO:0000256" key="1">
    <source>
        <dbReference type="SAM" id="Coils"/>
    </source>
</evidence>
<accession>A0ABR6ZVG1</accession>
<dbReference type="Pfam" id="PF20250">
    <property type="entry name" value="FapA_N"/>
    <property type="match status" value="1"/>
</dbReference>
<dbReference type="PANTHER" id="PTHR38032">
    <property type="entry name" value="POLYMERASE-RELATED"/>
    <property type="match status" value="1"/>
</dbReference>
<name>A0ABR6ZVG1_9BURK</name>
<reference evidence="3 4" key="1">
    <citation type="submission" date="2020-08" db="EMBL/GenBank/DDBJ databases">
        <title>Novel species isolated from subtropical streams in China.</title>
        <authorList>
            <person name="Lu H."/>
        </authorList>
    </citation>
    <scope>NUCLEOTIDE SEQUENCE [LARGE SCALE GENOMIC DNA]</scope>
    <source>
        <strain evidence="3 4">CY18W</strain>
    </source>
</reference>
<proteinExistence type="predicted"/>